<dbReference type="AGR" id="Xenbase:XB-GENE-5772487"/>
<gene>
    <name evidence="6" type="primary">heatr6.S</name>
    <name evidence="4" type="ORF">XELAEV_18014992mg</name>
</gene>
<dbReference type="InterPro" id="IPR011989">
    <property type="entry name" value="ARM-like"/>
</dbReference>
<accession>A0A974DIT1</accession>
<dbReference type="AlphaFoldDB" id="A0A974DIT1"/>
<organism evidence="4 5">
    <name type="scientific">Xenopus laevis</name>
    <name type="common">African clawed frog</name>
    <dbReference type="NCBI Taxonomy" id="8355"/>
    <lineage>
        <taxon>Eukaryota</taxon>
        <taxon>Metazoa</taxon>
        <taxon>Chordata</taxon>
        <taxon>Craniata</taxon>
        <taxon>Vertebrata</taxon>
        <taxon>Euteleostomi</taxon>
        <taxon>Amphibia</taxon>
        <taxon>Batrachia</taxon>
        <taxon>Anura</taxon>
        <taxon>Pipoidea</taxon>
        <taxon>Pipidae</taxon>
        <taxon>Xenopodinae</taxon>
        <taxon>Xenopus</taxon>
        <taxon>Xenopus</taxon>
    </lineage>
</organism>
<feature type="region of interest" description="Disordered" evidence="2">
    <location>
        <begin position="373"/>
        <end position="392"/>
    </location>
</feature>
<proteinExistence type="predicted"/>
<dbReference type="Gene3D" id="1.25.10.10">
    <property type="entry name" value="Leucine-rich Repeat Variant"/>
    <property type="match status" value="4"/>
</dbReference>
<dbReference type="Proteomes" id="UP000694892">
    <property type="component" value="Chromosome 2S"/>
</dbReference>
<dbReference type="GeneID" id="379200"/>
<evidence type="ECO:0000313" key="5">
    <source>
        <dbReference type="Proteomes" id="UP000694892"/>
    </source>
</evidence>
<dbReference type="OMA" id="NIWDMEI"/>
<dbReference type="InterPro" id="IPR025283">
    <property type="entry name" value="DUF4042"/>
</dbReference>
<dbReference type="Pfam" id="PF13513">
    <property type="entry name" value="HEAT_EZ"/>
    <property type="match status" value="1"/>
</dbReference>
<sequence length="1174" mass="130049">MAAQEDRLDSFGMQHGILLSSSPSLQPPYNHQEYAWDFQRYLNKLQSLRPSDSESFRTEINLLLDQLISQDYTPGVTGIGQEEVCAILVQACRLVQHNQEHLVSKVCQLVHYLLNRLQVIVDEQNLDFLLAFSISALKQCSSWTHADVLHALAALVYNNGSKCQKYLNELLGPTGILVNLCDPSQPDPELWREAIHCMANLCLGVPGHPYLDEPYRMTCFKNFLTVLQTPKPNIVDDIAVCTLLQNALKGIQSLLNGSKIKLLETGQLGSLLAVLKKYMFHGLPGLSIEMPTVLYPTPLAQYDGRSPTKPEQPEAAVNQPTWSKKKRKAGKQKKGHQGEESKEELKNEIGAEINKDLEKMKLCSGEAQHSLYLGPQKSPLDPHQGQVGKDHFSPQVQRYKKINSSDSEYSDAEGSLQNKIRSFQAKVRQGALSCFLSTIKSIEKKVLYGYWSAFVPDISGIGSPQSVSLMTIALKDSSPKTRACALQVLSAILDGSKQFLSVADDASDHKRAFTPLSVTLASSIRELHRCLLLAIVAESSAQTLTQIIKCLANLVSNAPYHRLKPGLLTRVWNQIKPYIRNKDVNVRVSSLTLLGAIVSAQVSLPEVQLLLQQPLYSLSQNSGSATPSDPESNRKESMLEGGKKNGLHSEHSQSCWLIRLCITLVVEPREDSYSDSEPSSTPAVMYEPSPVRLEALQVLACLVKGCFNMAQSYLIELGEVACKCMQETDASIQLHGAKLLEELGTGIVQQQKPDSIVPINLMVPINQAVTFWNMILNGPLPAALQNEQHPTLQTSACDALSSVLPEAFSNLPNDRQILCITLLLGLNHSENPLVKAAAARALGVYILFPCLRQDVMFVADTANAILMCLSDRSPNVRAKAAWSLGNLTDSLIVNMEAMGQSFQEEFSDMLLLKMLWAATEASKDKDKVKSNAVRALGNLLHFLQPYHIVKPRFCESIECAIQALVSTVLGDGTMKVKWNACYALGNVFKNTALPLGKATWTAAAYNALTTVVKACKNFKVRIKSAMALSIPFSREQYGSTEQYCDIWNALVTALQKSEDTEDFLEFKYSASLREQICQALIHLLSLASQEDLPRIRKTLLEKGDSIRNYVLHYVKSEVQGDESQREHQDRGKMLQRAIEHIRGFEELPGSNKGLIEVAYFEAILVSCDKEMEAL</sequence>
<feature type="region of interest" description="Disordered" evidence="2">
    <location>
        <begin position="304"/>
        <end position="346"/>
    </location>
</feature>
<feature type="region of interest" description="Disordered" evidence="2">
    <location>
        <begin position="619"/>
        <end position="648"/>
    </location>
</feature>
<dbReference type="InterPro" id="IPR016024">
    <property type="entry name" value="ARM-type_fold"/>
</dbReference>
<dbReference type="CTD" id="379200"/>
<reference evidence="5" key="1">
    <citation type="journal article" date="2016" name="Nature">
        <title>Genome evolution in the allotetraploid frog Xenopus laevis.</title>
        <authorList>
            <person name="Session A.M."/>
            <person name="Uno Y."/>
            <person name="Kwon T."/>
            <person name="Chapman J.A."/>
            <person name="Toyoda A."/>
            <person name="Takahashi S."/>
            <person name="Fukui A."/>
            <person name="Hikosaka A."/>
            <person name="Suzuki A."/>
            <person name="Kondo M."/>
            <person name="van Heeringen S.J."/>
            <person name="Quigley I."/>
            <person name="Heinz S."/>
            <person name="Ogino H."/>
            <person name="Ochi H."/>
            <person name="Hellsten U."/>
            <person name="Lyons J.B."/>
            <person name="Simakov O."/>
            <person name="Putnam N."/>
            <person name="Stites J."/>
            <person name="Kuroki Y."/>
            <person name="Tanaka T."/>
            <person name="Michiue T."/>
            <person name="Watanabe M."/>
            <person name="Bogdanovic O."/>
            <person name="Lister R."/>
            <person name="Georgiou G."/>
            <person name="Paranjpe S.S."/>
            <person name="van Kruijsbergen I."/>
            <person name="Shu S."/>
            <person name="Carlson J."/>
            <person name="Kinoshita T."/>
            <person name="Ohta Y."/>
            <person name="Mawaribuchi S."/>
            <person name="Jenkins J."/>
            <person name="Grimwood J."/>
            <person name="Schmutz J."/>
            <person name="Mitros T."/>
            <person name="Mozaffari S.V."/>
            <person name="Suzuki Y."/>
            <person name="Haramoto Y."/>
            <person name="Yamamoto T.S."/>
            <person name="Takagi C."/>
            <person name="Heald R."/>
            <person name="Miller K."/>
            <person name="Haudenschild C."/>
            <person name="Kitzman J."/>
            <person name="Nakayama T."/>
            <person name="Izutsu Y."/>
            <person name="Robert J."/>
            <person name="Fortriede J."/>
            <person name="Burns K."/>
            <person name="Lotay V."/>
            <person name="Karimi K."/>
            <person name="Yasuoka Y."/>
            <person name="Dichmann D.S."/>
            <person name="Flajnik M.F."/>
            <person name="Houston D.W."/>
            <person name="Shendure J."/>
            <person name="DuPasquier L."/>
            <person name="Vize P.D."/>
            <person name="Zorn A.M."/>
            <person name="Ito M."/>
            <person name="Marcotte E.M."/>
            <person name="Wallingford J.B."/>
            <person name="Ito Y."/>
            <person name="Asashima M."/>
            <person name="Ueno N."/>
            <person name="Matsuda Y."/>
            <person name="Veenstra G.J."/>
            <person name="Fujiyama A."/>
            <person name="Harland R.M."/>
            <person name="Taira M."/>
            <person name="Rokhsar D.S."/>
        </authorList>
    </citation>
    <scope>NUCLEOTIDE SEQUENCE [LARGE SCALE GENOMIC DNA]</scope>
    <source>
        <strain evidence="5">J</strain>
    </source>
</reference>
<dbReference type="OrthoDB" id="66533at2759"/>
<evidence type="ECO:0000259" key="3">
    <source>
        <dbReference type="Pfam" id="PF13251"/>
    </source>
</evidence>
<dbReference type="PANTHER" id="PTHR13366:SF0">
    <property type="entry name" value="HEAT REPEAT-CONTAINING PROTEIN 6"/>
    <property type="match status" value="1"/>
</dbReference>
<evidence type="ECO:0000256" key="1">
    <source>
        <dbReference type="ARBA" id="ARBA00015263"/>
    </source>
</evidence>
<dbReference type="SUPFAM" id="SSF48371">
    <property type="entry name" value="ARM repeat"/>
    <property type="match status" value="2"/>
</dbReference>
<feature type="compositionally biased region" description="Basic residues" evidence="2">
    <location>
        <begin position="323"/>
        <end position="335"/>
    </location>
</feature>
<feature type="compositionally biased region" description="Basic and acidic residues" evidence="2">
    <location>
        <begin position="631"/>
        <end position="648"/>
    </location>
</feature>
<dbReference type="EMBL" id="CM004469">
    <property type="protein sequence ID" value="OCT91935.1"/>
    <property type="molecule type" value="Genomic_DNA"/>
</dbReference>
<dbReference type="PANTHER" id="PTHR13366">
    <property type="entry name" value="MALARIA ANTIGEN-RELATED"/>
    <property type="match status" value="1"/>
</dbReference>
<evidence type="ECO:0000256" key="2">
    <source>
        <dbReference type="SAM" id="MobiDB-lite"/>
    </source>
</evidence>
<name>A0A974DIT1_XENLA</name>
<dbReference type="Xenbase" id="XB-GENE-5772487">
    <property type="gene designation" value="heatr6.S"/>
</dbReference>
<feature type="domain" description="DUF4042" evidence="3">
    <location>
        <begin position="426"/>
        <end position="607"/>
    </location>
</feature>
<dbReference type="RefSeq" id="NP_001079513.1">
    <property type="nucleotide sequence ID" value="NM_001086044.1"/>
</dbReference>
<evidence type="ECO:0000313" key="6">
    <source>
        <dbReference type="Xenbase" id="XB-GENE-5772487"/>
    </source>
</evidence>
<evidence type="ECO:0000313" key="4">
    <source>
        <dbReference type="EMBL" id="OCT91935.1"/>
    </source>
</evidence>
<dbReference type="Pfam" id="PF13251">
    <property type="entry name" value="DUF4042"/>
    <property type="match status" value="1"/>
</dbReference>
<dbReference type="KEGG" id="xla:379200"/>
<protein>
    <recommendedName>
        <fullName evidence="1">HEAT repeat-containing protein 6</fullName>
    </recommendedName>
</protein>
<dbReference type="InterPro" id="IPR052107">
    <property type="entry name" value="HEAT6"/>
</dbReference>
<feature type="compositionally biased region" description="Basic and acidic residues" evidence="2">
    <location>
        <begin position="336"/>
        <end position="346"/>
    </location>
</feature>